<feature type="non-terminal residue" evidence="1">
    <location>
        <position position="79"/>
    </location>
</feature>
<proteinExistence type="predicted"/>
<keyword evidence="2" id="KW-1185">Reference proteome</keyword>
<dbReference type="Pfam" id="PF11848">
    <property type="entry name" value="DUF3368"/>
    <property type="match status" value="1"/>
</dbReference>
<reference evidence="1 2" key="1">
    <citation type="submission" date="2016-05" db="EMBL/GenBank/DDBJ databases">
        <title>Single-cell genome of chain-forming Candidatus Thiomargarita nelsonii and comparison to other large sulfur-oxidizing bacteria.</title>
        <authorList>
            <person name="Winkel M."/>
            <person name="Salman V."/>
            <person name="Woyke T."/>
            <person name="Schulz-Vogt H."/>
            <person name="Richter M."/>
            <person name="Flood B."/>
            <person name="Bailey J."/>
            <person name="Amann R."/>
            <person name="Mussmann M."/>
        </authorList>
    </citation>
    <scope>NUCLEOTIDE SEQUENCE [LARGE SCALE GENOMIC DNA]</scope>
    <source>
        <strain evidence="1 2">THI036</strain>
    </source>
</reference>
<accession>A0A176S130</accession>
<sequence>MPNVISDSSCLIALDNIDMISILRELYGKIYLTEEVYHEFGKSVEDWIEIKPVSNKHYIQILDFFHDYLRQAVETMYLN</sequence>
<evidence type="ECO:0000313" key="1">
    <source>
        <dbReference type="EMBL" id="OAD21618.1"/>
    </source>
</evidence>
<organism evidence="1 2">
    <name type="scientific">Candidatus Thiomargarita nelsonii</name>
    <dbReference type="NCBI Taxonomy" id="1003181"/>
    <lineage>
        <taxon>Bacteria</taxon>
        <taxon>Pseudomonadati</taxon>
        <taxon>Pseudomonadota</taxon>
        <taxon>Gammaproteobacteria</taxon>
        <taxon>Thiotrichales</taxon>
        <taxon>Thiotrichaceae</taxon>
        <taxon>Thiomargarita</taxon>
    </lineage>
</organism>
<dbReference type="InterPro" id="IPR021799">
    <property type="entry name" value="PIN-like_prokaryotic"/>
</dbReference>
<comment type="caution">
    <text evidence="1">The sequence shown here is derived from an EMBL/GenBank/DDBJ whole genome shotgun (WGS) entry which is preliminary data.</text>
</comment>
<name>A0A176S130_9GAMM</name>
<protein>
    <submittedName>
        <fullName evidence="1">Uncharacterized protein</fullName>
    </submittedName>
</protein>
<gene>
    <name evidence="1" type="ORF">THIOM_002608</name>
</gene>
<dbReference type="EMBL" id="LUTY01001503">
    <property type="protein sequence ID" value="OAD21618.1"/>
    <property type="molecule type" value="Genomic_DNA"/>
</dbReference>
<dbReference type="AlphaFoldDB" id="A0A176S130"/>
<dbReference type="Proteomes" id="UP000076962">
    <property type="component" value="Unassembled WGS sequence"/>
</dbReference>
<evidence type="ECO:0000313" key="2">
    <source>
        <dbReference type="Proteomes" id="UP000076962"/>
    </source>
</evidence>